<keyword evidence="2" id="KW-1185">Reference proteome</keyword>
<dbReference type="EMBL" id="REGN01000664">
    <property type="protein sequence ID" value="RNA40204.1"/>
    <property type="molecule type" value="Genomic_DNA"/>
</dbReference>
<sequence length="281" mass="32789">MANEAQMKSLLNENKLPKANFVMTGDTKRTDAVGNIYIHKNDPKVVNKGIFLTDVLHAQGGYLPILASNTYNQRKQENGEYLYNARVDHGTRPMHCTTFDLGHQSNERNFITKHKIDYQGFKLRPEYLPTLGKNQFEHHFEIGTNKDLNLNTHYGSEFYVKNNDKDYTSNFDLMPKYSVGKQLNQLEKENKIREYNNRKSTINEALVIDKHEPNYWTQYKRTHDYLGHLRGNGVSKIYPEKESYNILTGEIINQVKNNNRKTSGDLIMSSARQNYEERILF</sequence>
<comment type="caution">
    <text evidence="1">The sequence shown here is derived from an EMBL/GenBank/DDBJ whole genome shotgun (WGS) entry which is preliminary data.</text>
</comment>
<gene>
    <name evidence="1" type="ORF">BpHYR1_041446</name>
</gene>
<accession>A0A3M7SWM1</accession>
<dbReference type="OrthoDB" id="10001404at2759"/>
<dbReference type="AlphaFoldDB" id="A0A3M7SWM1"/>
<evidence type="ECO:0000313" key="2">
    <source>
        <dbReference type="Proteomes" id="UP000276133"/>
    </source>
</evidence>
<dbReference type="Proteomes" id="UP000276133">
    <property type="component" value="Unassembled WGS sequence"/>
</dbReference>
<evidence type="ECO:0000313" key="1">
    <source>
        <dbReference type="EMBL" id="RNA40204.1"/>
    </source>
</evidence>
<organism evidence="1 2">
    <name type="scientific">Brachionus plicatilis</name>
    <name type="common">Marine rotifer</name>
    <name type="synonym">Brachionus muelleri</name>
    <dbReference type="NCBI Taxonomy" id="10195"/>
    <lineage>
        <taxon>Eukaryota</taxon>
        <taxon>Metazoa</taxon>
        <taxon>Spiralia</taxon>
        <taxon>Gnathifera</taxon>
        <taxon>Rotifera</taxon>
        <taxon>Eurotatoria</taxon>
        <taxon>Monogononta</taxon>
        <taxon>Pseudotrocha</taxon>
        <taxon>Ploima</taxon>
        <taxon>Brachionidae</taxon>
        <taxon>Brachionus</taxon>
    </lineage>
</organism>
<protein>
    <submittedName>
        <fullName evidence="1">Uncharacterized protein</fullName>
    </submittedName>
</protein>
<reference evidence="1 2" key="1">
    <citation type="journal article" date="2018" name="Sci. Rep.">
        <title>Genomic signatures of local adaptation to the degree of environmental predictability in rotifers.</title>
        <authorList>
            <person name="Franch-Gras L."/>
            <person name="Hahn C."/>
            <person name="Garcia-Roger E.M."/>
            <person name="Carmona M.J."/>
            <person name="Serra M."/>
            <person name="Gomez A."/>
        </authorList>
    </citation>
    <scope>NUCLEOTIDE SEQUENCE [LARGE SCALE GENOMIC DNA]</scope>
    <source>
        <strain evidence="1">HYR1</strain>
    </source>
</reference>
<proteinExistence type="predicted"/>
<name>A0A3M7SWM1_BRAPC</name>